<dbReference type="CDD" id="cd00229">
    <property type="entry name" value="SGNH_hydrolase"/>
    <property type="match status" value="1"/>
</dbReference>
<dbReference type="RefSeq" id="WP_267311678.1">
    <property type="nucleotide sequence ID" value="NZ_JABXXV010000002.1"/>
</dbReference>
<dbReference type="Proteomes" id="UP001516351">
    <property type="component" value="Unassembled WGS sequence"/>
</dbReference>
<dbReference type="InterPro" id="IPR036514">
    <property type="entry name" value="SGNH_hydro_sf"/>
</dbReference>
<accession>A0ABX2P466</accession>
<gene>
    <name evidence="3" type="ORF">HW542_05670</name>
</gene>
<feature type="region of interest" description="Disordered" evidence="1">
    <location>
        <begin position="351"/>
        <end position="373"/>
    </location>
</feature>
<evidence type="ECO:0000313" key="3">
    <source>
        <dbReference type="EMBL" id="NVN46295.1"/>
    </source>
</evidence>
<dbReference type="InterPro" id="IPR013830">
    <property type="entry name" value="SGNH_hydro"/>
</dbReference>
<feature type="domain" description="SGNH hydrolase-type esterase" evidence="2">
    <location>
        <begin position="714"/>
        <end position="872"/>
    </location>
</feature>
<proteinExistence type="predicted"/>
<dbReference type="EMBL" id="JABXXV010000002">
    <property type="protein sequence ID" value="NVN46295.1"/>
    <property type="molecule type" value="Genomic_DNA"/>
</dbReference>
<comment type="caution">
    <text evidence="3">The sequence shown here is derived from an EMBL/GenBank/DDBJ whole genome shotgun (WGS) entry which is preliminary data.</text>
</comment>
<dbReference type="Gene3D" id="2.60.120.200">
    <property type="match status" value="1"/>
</dbReference>
<dbReference type="GO" id="GO:0016787">
    <property type="term" value="F:hydrolase activity"/>
    <property type="evidence" value="ECO:0007669"/>
    <property type="project" value="UniProtKB-KW"/>
</dbReference>
<evidence type="ECO:0000256" key="1">
    <source>
        <dbReference type="SAM" id="MobiDB-lite"/>
    </source>
</evidence>
<dbReference type="SUPFAM" id="SSF52266">
    <property type="entry name" value="SGNH hydrolase"/>
    <property type="match status" value="1"/>
</dbReference>
<dbReference type="Pfam" id="PF13472">
    <property type="entry name" value="Lipase_GDSL_2"/>
    <property type="match status" value="1"/>
</dbReference>
<name>A0ABX2P466_9PROT</name>
<evidence type="ECO:0000259" key="2">
    <source>
        <dbReference type="Pfam" id="PF13472"/>
    </source>
</evidence>
<evidence type="ECO:0000313" key="4">
    <source>
        <dbReference type="Proteomes" id="UP001516351"/>
    </source>
</evidence>
<organism evidence="3 4">
    <name type="scientific">Asaia spathodeae</name>
    <dbReference type="NCBI Taxonomy" id="657016"/>
    <lineage>
        <taxon>Bacteria</taxon>
        <taxon>Pseudomonadati</taxon>
        <taxon>Pseudomonadota</taxon>
        <taxon>Alphaproteobacteria</taxon>
        <taxon>Acetobacterales</taxon>
        <taxon>Acetobacteraceae</taxon>
        <taxon>Asaia</taxon>
    </lineage>
</organism>
<protein>
    <submittedName>
        <fullName evidence="3">SGNH/GDSL hydrolase family protein</fullName>
    </submittedName>
</protein>
<sequence>MTQEISASPRVGQTRQGDAIALSRRIGGDPTLLHIDASDYEAQIAGKAAARTESAALSAQLAVGGVASEVAAAKVMITAGLSGSAPLVSRGYWDASTNTPDLLASDPHEGDLWVVSKAGSTDINGQKEWHEGDAAWYRNGAWIYYARAAWAAVAQTIRSLGAVSAGALTIQDGSAGAALELTDDVGHVIAVIGPDGSFTSSIADAPRFGLTEGGVAAGAIKLLDMAGDAVLNITDAYGFLLASIGADGSYRSANGPAAAFGLLPDGVKAGAVQIIDNGASAGLTVLDANGFVICHLAEDGSFRSDTGNTPEIGLMNGAVRAGAIKLLDDHQPSFAVTDDFGFVIWRPDEAQAPEADASSDDDGTLLARDPKHTDDASKGFVPGDLWQAGGTCWRMAYPDKDCAIWKRLDTIPARIGDLFGDDVAALYGVRRLKSSYRGPLLDVAIDVAGGTKLVTLRQDERGYLNADDLSAAMSAAKGNINVVKVYDQSGHDNHATSLGYRAETGEILSERNPHLCARYHKGECLISWSTDPYPTQVLRFPSTLSLAASAVTVITTGSFATINCPTSRPYQAFSLGETDDSCIALIGGAGNESGRFALAGKDPYAVIGQSSLTPDVSHGVTVLRLDADNRATLDILAPGPQRSTIDLPAGFAAKTLTGGGLGGTIAQSSKSCGMMLGSVAILRRTLGDAEIERVMGNAAATEAMAPQLRDRLDCIGSSTTQGFLNLDGWCWPQMLAEYLSRPLSVRNWAVPGSKAQDFLRYTIENVCADIGQARTAYAITWLGNNDINTGVSIDQIVAENRAIHARLRKAGYSRLLMIGQYNRALNDRLHAAILTGDIDADCFIDPWGTGPIANRSDKLLFWDTTHPTETGVRFLASLVGQSLNKYL</sequence>
<dbReference type="Gene3D" id="3.40.50.1110">
    <property type="entry name" value="SGNH hydrolase"/>
    <property type="match status" value="1"/>
</dbReference>
<reference evidence="3 4" key="1">
    <citation type="submission" date="2020-06" db="EMBL/GenBank/DDBJ databases">
        <title>Synonyms of Asaia species.</title>
        <authorList>
            <person name="Sombolestani A."/>
        </authorList>
    </citation>
    <scope>NUCLEOTIDE SEQUENCE [LARGE SCALE GENOMIC DNA]</scope>
    <source>
        <strain evidence="3 4">LMG 27047</strain>
    </source>
</reference>
<keyword evidence="4" id="KW-1185">Reference proteome</keyword>
<keyword evidence="3" id="KW-0378">Hydrolase</keyword>